<evidence type="ECO:0000313" key="2">
    <source>
        <dbReference type="EMBL" id="XDQ51082.1"/>
    </source>
</evidence>
<dbReference type="EMBL" id="CP163443">
    <property type="protein sequence ID" value="XDQ51082.1"/>
    <property type="molecule type" value="Genomic_DNA"/>
</dbReference>
<feature type="domain" description="Transposase putative helix-turn-helix" evidence="1">
    <location>
        <begin position="1"/>
        <end position="46"/>
    </location>
</feature>
<dbReference type="RefSeq" id="WP_369244423.1">
    <property type="nucleotide sequence ID" value="NZ_CP163443.1"/>
</dbReference>
<name>A0AB39R9Z9_9ACTN</name>
<dbReference type="Pfam" id="PF12323">
    <property type="entry name" value="HTH_OrfB_IS605"/>
    <property type="match status" value="1"/>
</dbReference>
<organism evidence="2">
    <name type="scientific">Streptomyces sp. R41</name>
    <dbReference type="NCBI Taxonomy" id="3238632"/>
    <lineage>
        <taxon>Bacteria</taxon>
        <taxon>Bacillati</taxon>
        <taxon>Actinomycetota</taxon>
        <taxon>Actinomycetes</taxon>
        <taxon>Kitasatosporales</taxon>
        <taxon>Streptomycetaceae</taxon>
        <taxon>Streptomyces</taxon>
    </lineage>
</organism>
<sequence length="80" mass="8516">MIVTHAYRFALDPTAGQVGALLRHAGAGRVAFNWGLARVKANLSQREAERWCPLSWCTGSVAGSARASARGALPRVRTAP</sequence>
<protein>
    <submittedName>
        <fullName evidence="2">Helix-turn-helix domain-containing protein</fullName>
    </submittedName>
</protein>
<reference evidence="2" key="1">
    <citation type="submission" date="2024-07" db="EMBL/GenBank/DDBJ databases">
        <authorList>
            <person name="Yu S.T."/>
        </authorList>
    </citation>
    <scope>NUCLEOTIDE SEQUENCE</scope>
    <source>
        <strain evidence="2">R41</strain>
    </source>
</reference>
<evidence type="ECO:0000259" key="1">
    <source>
        <dbReference type="Pfam" id="PF12323"/>
    </source>
</evidence>
<dbReference type="InterPro" id="IPR021027">
    <property type="entry name" value="Transposase_put_HTH"/>
</dbReference>
<accession>A0AB39R9Z9</accession>
<gene>
    <name evidence="2" type="ORF">AB5J53_05065</name>
</gene>
<proteinExistence type="predicted"/>
<dbReference type="AlphaFoldDB" id="A0AB39R9Z9"/>